<name>A0A942V1N1_9FIRM</name>
<accession>A0A942V1N1</accession>
<evidence type="ECO:0000256" key="3">
    <source>
        <dbReference type="ARBA" id="ARBA00022692"/>
    </source>
</evidence>
<comment type="subcellular location">
    <subcellularLocation>
        <location evidence="1">Membrane</location>
        <topology evidence="1">Multi-pass membrane protein</topology>
    </subcellularLocation>
</comment>
<comment type="similarity">
    <text evidence="2">Belongs to the CPA3 antiporters (TC 2.A.63) subunit C family.</text>
</comment>
<dbReference type="InterPro" id="IPR039428">
    <property type="entry name" value="NUOK/Mnh_C1-like"/>
</dbReference>
<dbReference type="EMBL" id="WSFT01000031">
    <property type="protein sequence ID" value="MBS4538352.1"/>
    <property type="molecule type" value="Genomic_DNA"/>
</dbReference>
<evidence type="ECO:0000256" key="6">
    <source>
        <dbReference type="SAM" id="Phobius"/>
    </source>
</evidence>
<protein>
    <submittedName>
        <fullName evidence="7">NADH-quinone oxidoreductase subunit K</fullName>
        <ecNumber evidence="7">1.6.5.11</ecNumber>
    </submittedName>
</protein>
<dbReference type="InterPro" id="IPR050601">
    <property type="entry name" value="CPA3_antiporter_subunitC"/>
</dbReference>
<feature type="transmembrane region" description="Helical" evidence="6">
    <location>
        <begin position="69"/>
        <end position="92"/>
    </location>
</feature>
<dbReference type="GO" id="GO:0016491">
    <property type="term" value="F:oxidoreductase activity"/>
    <property type="evidence" value="ECO:0007669"/>
    <property type="project" value="UniProtKB-KW"/>
</dbReference>
<keyword evidence="4 6" id="KW-1133">Transmembrane helix</keyword>
<dbReference type="Proteomes" id="UP000724672">
    <property type="component" value="Unassembled WGS sequence"/>
</dbReference>
<keyword evidence="5 6" id="KW-0472">Membrane</keyword>
<evidence type="ECO:0000256" key="4">
    <source>
        <dbReference type="ARBA" id="ARBA00022989"/>
    </source>
</evidence>
<evidence type="ECO:0000256" key="5">
    <source>
        <dbReference type="ARBA" id="ARBA00023136"/>
    </source>
</evidence>
<comment type="caution">
    <text evidence="7">The sequence shown here is derived from an EMBL/GenBank/DDBJ whole genome shotgun (WGS) entry which is preliminary data.</text>
</comment>
<dbReference type="PANTHER" id="PTHR34583:SF3">
    <property type="entry name" value="MULTISUBUNIT SODIUM_HYDROGEN ANTIPORTER, MNHC SUBUNIT"/>
    <property type="match status" value="1"/>
</dbReference>
<dbReference type="RefSeq" id="WP_203366277.1">
    <property type="nucleotide sequence ID" value="NZ_WSFT01000031.1"/>
</dbReference>
<dbReference type="AlphaFoldDB" id="A0A942V1N1"/>
<reference evidence="7" key="1">
    <citation type="submission" date="2019-12" db="EMBL/GenBank/DDBJ databases">
        <title>Clostridiaceae gen. nov. sp. nov., isolated from sediment in Xinjiang, China.</title>
        <authorList>
            <person name="Zhang R."/>
        </authorList>
    </citation>
    <scope>NUCLEOTIDE SEQUENCE</scope>
    <source>
        <strain evidence="7">D2Q-11</strain>
    </source>
</reference>
<dbReference type="Gene3D" id="1.10.287.3510">
    <property type="match status" value="1"/>
</dbReference>
<evidence type="ECO:0000313" key="8">
    <source>
        <dbReference type="Proteomes" id="UP000724672"/>
    </source>
</evidence>
<sequence>MRLDILLSFVVVLIGIYGLTISKNIISSIISLNITQAAVVLLFLSVGAIEGGEAPILGGFTPSIVDPIPQALMITAIVIGASITAMSLMLTIKLFHYYGTLSWKEIIEREG</sequence>
<evidence type="ECO:0000313" key="7">
    <source>
        <dbReference type="EMBL" id="MBS4538352.1"/>
    </source>
</evidence>
<evidence type="ECO:0000256" key="2">
    <source>
        <dbReference type="ARBA" id="ARBA00010388"/>
    </source>
</evidence>
<dbReference type="EC" id="1.6.5.11" evidence="7"/>
<dbReference type="PANTHER" id="PTHR34583">
    <property type="entry name" value="ANTIPORTER SUBUNIT MNHC2-RELATED"/>
    <property type="match status" value="1"/>
</dbReference>
<dbReference type="Pfam" id="PF00420">
    <property type="entry name" value="Oxidored_q2"/>
    <property type="match status" value="1"/>
</dbReference>
<keyword evidence="3 6" id="KW-0812">Transmembrane</keyword>
<keyword evidence="8" id="KW-1185">Reference proteome</keyword>
<feature type="transmembrane region" description="Helical" evidence="6">
    <location>
        <begin position="29"/>
        <end position="49"/>
    </location>
</feature>
<feature type="transmembrane region" description="Helical" evidence="6">
    <location>
        <begin position="6"/>
        <end position="22"/>
    </location>
</feature>
<proteinExistence type="inferred from homology"/>
<gene>
    <name evidence="7" type="ORF">GOQ27_07740</name>
</gene>
<organism evidence="7 8">
    <name type="scientific">Anaeromonas frigoriresistens</name>
    <dbReference type="NCBI Taxonomy" id="2683708"/>
    <lineage>
        <taxon>Bacteria</taxon>
        <taxon>Bacillati</taxon>
        <taxon>Bacillota</taxon>
        <taxon>Tissierellia</taxon>
        <taxon>Tissierellales</taxon>
        <taxon>Thermohalobacteraceae</taxon>
        <taxon>Anaeromonas</taxon>
    </lineage>
</organism>
<keyword evidence="7" id="KW-0560">Oxidoreductase</keyword>
<evidence type="ECO:0000256" key="1">
    <source>
        <dbReference type="ARBA" id="ARBA00004141"/>
    </source>
</evidence>
<dbReference type="GO" id="GO:0016020">
    <property type="term" value="C:membrane"/>
    <property type="evidence" value="ECO:0007669"/>
    <property type="project" value="UniProtKB-SubCell"/>
</dbReference>